<dbReference type="GO" id="GO:0034722">
    <property type="term" value="F:gamma-glutamyl-peptidase activity"/>
    <property type="evidence" value="ECO:0007669"/>
    <property type="project" value="UniProtKB-UniRule"/>
</dbReference>
<dbReference type="EMBL" id="BT128471">
    <property type="protein sequence ID" value="AEE63428.1"/>
    <property type="molecule type" value="mRNA"/>
</dbReference>
<evidence type="ECO:0000256" key="2">
    <source>
        <dbReference type="ARBA" id="ARBA00011083"/>
    </source>
</evidence>
<proteinExistence type="evidence at transcript level"/>
<organism evidence="9">
    <name type="scientific">Dendroctonus ponderosae</name>
    <name type="common">Mountain pine beetle</name>
    <dbReference type="NCBI Taxonomy" id="77166"/>
    <lineage>
        <taxon>Eukaryota</taxon>
        <taxon>Metazoa</taxon>
        <taxon>Ecdysozoa</taxon>
        <taxon>Arthropoda</taxon>
        <taxon>Hexapoda</taxon>
        <taxon>Insecta</taxon>
        <taxon>Pterygota</taxon>
        <taxon>Neoptera</taxon>
        <taxon>Endopterygota</taxon>
        <taxon>Coleoptera</taxon>
        <taxon>Polyphaga</taxon>
        <taxon>Cucujiformia</taxon>
        <taxon>Curculionidae</taxon>
        <taxon>Scolytinae</taxon>
        <taxon>Dendroctonus</taxon>
    </lineage>
</organism>
<evidence type="ECO:0000313" key="9">
    <source>
        <dbReference type="EMBL" id="AEE63428.1"/>
    </source>
</evidence>
<keyword evidence="5 7" id="KW-0378">Hydrolase</keyword>
<feature type="active site" description="Proton donor" evidence="6">
    <location>
        <position position="246"/>
    </location>
</feature>
<dbReference type="MEROPS" id="C26.A22"/>
<evidence type="ECO:0000256" key="5">
    <source>
        <dbReference type="ARBA" id="ARBA00022801"/>
    </source>
</evidence>
<evidence type="ECO:0000256" key="4">
    <source>
        <dbReference type="ARBA" id="ARBA00022729"/>
    </source>
</evidence>
<evidence type="ECO:0000256" key="6">
    <source>
        <dbReference type="PIRSR" id="PIRSR615527-1"/>
    </source>
</evidence>
<evidence type="ECO:0000256" key="7">
    <source>
        <dbReference type="PROSITE-ProRule" id="PRU00607"/>
    </source>
</evidence>
<dbReference type="EC" id="3.4.19.9" evidence="7"/>
<keyword evidence="3" id="KW-0964">Secreted</keyword>
<dbReference type="Gene3D" id="3.40.50.880">
    <property type="match status" value="1"/>
</dbReference>
<accession>J3JYZ0</accession>
<feature type="chain" id="PRO_5003771558" description="folate gamma-glutamyl hydrolase" evidence="8">
    <location>
        <begin position="21"/>
        <end position="331"/>
    </location>
</feature>
<dbReference type="InterPro" id="IPR015527">
    <property type="entry name" value="Pept_C26_g-glut_hydrolase"/>
</dbReference>
<dbReference type="PANTHER" id="PTHR11315:SF0">
    <property type="entry name" value="FOLATE GAMMA-GLUTAMYL HYDROLASE"/>
    <property type="match status" value="1"/>
</dbReference>
<comment type="catalytic activity">
    <reaction evidence="7">
        <text>(6S)-5,6,7,8-tetrahydrofolyl-(gamma-L-Glu)(n) + (n-1) H2O = (6S)-5,6,7,8-tetrahydrofolate + (n-1) L-glutamate</text>
        <dbReference type="Rhea" id="RHEA:56784"/>
        <dbReference type="Rhea" id="RHEA-COMP:14738"/>
        <dbReference type="ChEBI" id="CHEBI:15377"/>
        <dbReference type="ChEBI" id="CHEBI:29985"/>
        <dbReference type="ChEBI" id="CHEBI:57453"/>
        <dbReference type="ChEBI" id="CHEBI:141005"/>
        <dbReference type="EC" id="3.4.19.9"/>
    </reaction>
</comment>
<dbReference type="AlphaFoldDB" id="J3JYZ0"/>
<feature type="active site" description="Nucleophile" evidence="6 7">
    <location>
        <position position="134"/>
    </location>
</feature>
<comment type="similarity">
    <text evidence="2">Belongs to the peptidase C26 family.</text>
</comment>
<dbReference type="InterPro" id="IPR011697">
    <property type="entry name" value="Peptidase_C26"/>
</dbReference>
<dbReference type="PROSITE" id="PS51273">
    <property type="entry name" value="GATASE_TYPE_1"/>
    <property type="match status" value="1"/>
</dbReference>
<reference evidence="9" key="1">
    <citation type="journal article" date="2012" name="Insect Biochem. Mol. Biol.">
        <title>Transcriptome and full-length cDNA resources for the mountain pine beetle, Dendroctonus ponderosae Hopkins, a major insect pest of pine forests.</title>
        <authorList>
            <person name="Keeling C.I."/>
            <person name="Henderson H."/>
            <person name="Li M."/>
            <person name="Yuen M."/>
            <person name="Clark E.L."/>
            <person name="Fraser J.D."/>
            <person name="Huber D.P."/>
            <person name="Liao N.Y."/>
            <person name="Roderick Docking T."/>
            <person name="Birol I."/>
            <person name="Chan S.K."/>
            <person name="Taylor G.A."/>
            <person name="Palmquist D."/>
            <person name="Jones S.J."/>
            <person name="Bohlmann J."/>
        </authorList>
    </citation>
    <scope>NUCLEOTIDE SEQUENCE</scope>
    <source>
        <tissue evidence="9">Midgut and adhering fatbody of emerged adults of both sexes after feeding on lodgepole pine for up to 64 h</tissue>
    </source>
</reference>
<dbReference type="SUPFAM" id="SSF52317">
    <property type="entry name" value="Class I glutamine amidotransferase-like"/>
    <property type="match status" value="1"/>
</dbReference>
<dbReference type="Pfam" id="PF07722">
    <property type="entry name" value="Peptidase_C26"/>
    <property type="match status" value="1"/>
</dbReference>
<evidence type="ECO:0000256" key="8">
    <source>
        <dbReference type="SAM" id="SignalP"/>
    </source>
</evidence>
<dbReference type="FunFam" id="3.40.50.880:FF:000024">
    <property type="entry name" value="Folate gamma-glutamyl hydrolase"/>
    <property type="match status" value="1"/>
</dbReference>
<comment type="subcellular location">
    <subcellularLocation>
        <location evidence="1">Secreted</location>
        <location evidence="1">Extracellular space</location>
    </subcellularLocation>
</comment>
<name>J3JYZ0_DENPD</name>
<dbReference type="GO" id="GO:0046900">
    <property type="term" value="P:tetrahydrofolylpolyglutamate metabolic process"/>
    <property type="evidence" value="ECO:0007669"/>
    <property type="project" value="TreeGrafter"/>
</dbReference>
<evidence type="ECO:0000256" key="3">
    <source>
        <dbReference type="ARBA" id="ARBA00022525"/>
    </source>
</evidence>
<protein>
    <recommendedName>
        <fullName evidence="7">folate gamma-glutamyl hydrolase</fullName>
        <ecNumber evidence="7">3.4.19.9</ecNumber>
    </recommendedName>
</protein>
<dbReference type="GO" id="GO:0005576">
    <property type="term" value="C:extracellular region"/>
    <property type="evidence" value="ECO:0007669"/>
    <property type="project" value="UniProtKB-SubCell"/>
</dbReference>
<dbReference type="PANTHER" id="PTHR11315">
    <property type="entry name" value="PROTEASE FAMILY C26 GAMMA-GLUTAMYL HYDROLASE"/>
    <property type="match status" value="1"/>
</dbReference>
<dbReference type="GO" id="GO:0005773">
    <property type="term" value="C:vacuole"/>
    <property type="evidence" value="ECO:0007669"/>
    <property type="project" value="TreeGrafter"/>
</dbReference>
<dbReference type="PROSITE" id="PS51275">
    <property type="entry name" value="PEPTIDASE_C26_GGH"/>
    <property type="match status" value="1"/>
</dbReference>
<dbReference type="OrthoDB" id="64220at2759"/>
<dbReference type="InterPro" id="IPR029062">
    <property type="entry name" value="Class_I_gatase-like"/>
</dbReference>
<keyword evidence="4 8" id="KW-0732">Signal</keyword>
<dbReference type="HOGENOM" id="CLU_143220_0_0_1"/>
<feature type="active site" evidence="7">
    <location>
        <position position="246"/>
    </location>
</feature>
<sequence>MAVVEALPIIFLILFSRVAASGLEASNDRPIIGVLSQETYIVRSYFPNETYDSFIAASYVKFLEAAGARVLPVWIGQDEDYYRRVVNRTNGLLFPGGGTWFNESGGYGEAATRLYQVALEYNDKGIYYPIWGTCLGMQALMFAALKGVKDIRVDCDLRNVALPLEFAEDSDKSRLFSGAPVEIIEILSEKNATYNLHRYCLTRAVLDENNLLDSWRIISTNKDANGLEFISAIEHRSYPIYGVQFHPEKNQFEFNKGKGFPHSSDSIKVAQYFANFFVNETRRNHNGFSNDTAEAEALIYQFCPRYTGLTNGYYEQLYVFVKEDFDKNSLI</sequence>
<feature type="signal peptide" evidence="8">
    <location>
        <begin position="1"/>
        <end position="20"/>
    </location>
</feature>
<evidence type="ECO:0000256" key="1">
    <source>
        <dbReference type="ARBA" id="ARBA00004239"/>
    </source>
</evidence>